<dbReference type="OMA" id="IAIAIEC"/>
<dbReference type="Proteomes" id="UP000006038">
    <property type="component" value="Chromosome 11"/>
</dbReference>
<protein>
    <recommendedName>
        <fullName evidence="1">Protein kinase domain-containing protein</fullName>
    </recommendedName>
</protein>
<sequence>MAAENPFGVILDEEFHLQAGQLVMNQLFNPDLEMLDEHQFIDQFNILRMLPPHDNIAPYTGYLLLENNGEQVRLVFCNRQGIRLDDGDMLYRKDIDLELLPNFGQDWPIHSMIIKGITSGLRFLHEAIPDDPIYHLDLRLSNIFSEIDMQPKIAFFGRSRLFAPDPTLNMPAAGNNGLRPYGYVAPEYHNHGIICDRSDVFGLGILILEIIIQDRFKINEEDLPIDVETIQDHVAHVRVQWSNVHQIGPRYPHLDEDGILQVMGYIAIAIECLETDHTIRPSSAQVMNMLNDGQPFDRNLMRYCVNPNGIPPGKIGYMLSARGLNPEHPDEWTWHPTPGGGGIAWFAERAELQLVTFPTQISGEIATKHLMLHTRYTVHLVYALAPDHSGLDGEHRSVIRSVPVDQVNFDAAAEEHHVRLVGGGPPAPAGPEPDVAFPIVRADDRMEIDLGWFELVPEVPGQGPHTVVAELTVMNDGGGGQGGGYGHERAHRRGHGVQARPVHPALIFSDFTSLLR</sequence>
<dbReference type="PROSITE" id="PS50011">
    <property type="entry name" value="PROTEIN_KINASE_DOM"/>
    <property type="match status" value="1"/>
</dbReference>
<name>J3N6X3_ORYBR</name>
<evidence type="ECO:0000259" key="1">
    <source>
        <dbReference type="PROSITE" id="PS50011"/>
    </source>
</evidence>
<dbReference type="InterPro" id="IPR011009">
    <property type="entry name" value="Kinase-like_dom_sf"/>
</dbReference>
<dbReference type="Gene3D" id="1.10.510.10">
    <property type="entry name" value="Transferase(Phosphotransferase) domain 1"/>
    <property type="match status" value="1"/>
</dbReference>
<feature type="domain" description="Protein kinase" evidence="1">
    <location>
        <begin position="1"/>
        <end position="297"/>
    </location>
</feature>
<proteinExistence type="predicted"/>
<dbReference type="InterPro" id="IPR000719">
    <property type="entry name" value="Prot_kinase_dom"/>
</dbReference>
<dbReference type="PANTHER" id="PTHR45707">
    <property type="entry name" value="C2 CALCIUM/LIPID-BINDING PLANT PHOSPHORIBOSYLTRANSFERASE FAMILY PROTEIN"/>
    <property type="match status" value="1"/>
</dbReference>
<dbReference type="EnsemblPlants" id="OB11G15590.1">
    <property type="protein sequence ID" value="OB11G15590.1"/>
    <property type="gene ID" value="OB11G15590"/>
</dbReference>
<organism evidence="2">
    <name type="scientific">Oryza brachyantha</name>
    <name type="common">malo sina</name>
    <dbReference type="NCBI Taxonomy" id="4533"/>
    <lineage>
        <taxon>Eukaryota</taxon>
        <taxon>Viridiplantae</taxon>
        <taxon>Streptophyta</taxon>
        <taxon>Embryophyta</taxon>
        <taxon>Tracheophyta</taxon>
        <taxon>Spermatophyta</taxon>
        <taxon>Magnoliopsida</taxon>
        <taxon>Liliopsida</taxon>
        <taxon>Poales</taxon>
        <taxon>Poaceae</taxon>
        <taxon>BOP clade</taxon>
        <taxon>Oryzoideae</taxon>
        <taxon>Oryzeae</taxon>
        <taxon>Oryzinae</taxon>
        <taxon>Oryza</taxon>
    </lineage>
</organism>
<dbReference type="Pfam" id="PF00069">
    <property type="entry name" value="Pkinase"/>
    <property type="match status" value="1"/>
</dbReference>
<reference evidence="2" key="1">
    <citation type="journal article" date="2013" name="Nat. Commun.">
        <title>Whole-genome sequencing of Oryza brachyantha reveals mechanisms underlying Oryza genome evolution.</title>
        <authorList>
            <person name="Chen J."/>
            <person name="Huang Q."/>
            <person name="Gao D."/>
            <person name="Wang J."/>
            <person name="Lang Y."/>
            <person name="Liu T."/>
            <person name="Li B."/>
            <person name="Bai Z."/>
            <person name="Luis Goicoechea J."/>
            <person name="Liang C."/>
            <person name="Chen C."/>
            <person name="Zhang W."/>
            <person name="Sun S."/>
            <person name="Liao Y."/>
            <person name="Zhang X."/>
            <person name="Yang L."/>
            <person name="Song C."/>
            <person name="Wang M."/>
            <person name="Shi J."/>
            <person name="Liu G."/>
            <person name="Liu J."/>
            <person name="Zhou H."/>
            <person name="Zhou W."/>
            <person name="Yu Q."/>
            <person name="An N."/>
            <person name="Chen Y."/>
            <person name="Cai Q."/>
            <person name="Wang B."/>
            <person name="Liu B."/>
            <person name="Min J."/>
            <person name="Huang Y."/>
            <person name="Wu H."/>
            <person name="Li Z."/>
            <person name="Zhang Y."/>
            <person name="Yin Y."/>
            <person name="Song W."/>
            <person name="Jiang J."/>
            <person name="Jackson S.A."/>
            <person name="Wing R.A."/>
            <person name="Wang J."/>
            <person name="Chen M."/>
        </authorList>
    </citation>
    <scope>NUCLEOTIDE SEQUENCE [LARGE SCALE GENOMIC DNA]</scope>
    <source>
        <strain evidence="2">cv. IRGC 101232</strain>
    </source>
</reference>
<dbReference type="HOGENOM" id="CLU_528269_0_0_1"/>
<evidence type="ECO:0000313" key="3">
    <source>
        <dbReference type="Proteomes" id="UP000006038"/>
    </source>
</evidence>
<dbReference type="AlphaFoldDB" id="J3N6X3"/>
<keyword evidence="3" id="KW-1185">Reference proteome</keyword>
<dbReference type="SUPFAM" id="SSF56112">
    <property type="entry name" value="Protein kinase-like (PK-like)"/>
    <property type="match status" value="1"/>
</dbReference>
<accession>J3N6X3</accession>
<dbReference type="GO" id="GO:0005524">
    <property type="term" value="F:ATP binding"/>
    <property type="evidence" value="ECO:0007669"/>
    <property type="project" value="InterPro"/>
</dbReference>
<dbReference type="Pfam" id="PF14299">
    <property type="entry name" value="PP2"/>
    <property type="match status" value="1"/>
</dbReference>
<reference evidence="2" key="2">
    <citation type="submission" date="2013-04" db="UniProtKB">
        <authorList>
            <consortium name="EnsemblPlants"/>
        </authorList>
    </citation>
    <scope>IDENTIFICATION</scope>
</reference>
<dbReference type="InterPro" id="IPR025886">
    <property type="entry name" value="PP2-like"/>
</dbReference>
<evidence type="ECO:0000313" key="2">
    <source>
        <dbReference type="EnsemblPlants" id="OB11G15590.1"/>
    </source>
</evidence>
<dbReference type="Gramene" id="OB11G15590.1">
    <property type="protein sequence ID" value="OB11G15590.1"/>
    <property type="gene ID" value="OB11G15590"/>
</dbReference>
<dbReference type="GO" id="GO:0004672">
    <property type="term" value="F:protein kinase activity"/>
    <property type="evidence" value="ECO:0007669"/>
    <property type="project" value="InterPro"/>
</dbReference>